<reference evidence="3 5" key="2">
    <citation type="submission" date="2016-11" db="EMBL/GenBank/DDBJ databases">
        <authorList>
            <person name="Jaros S."/>
            <person name="Januszkiewicz K."/>
            <person name="Wedrychowicz H."/>
        </authorList>
    </citation>
    <scope>NUCLEOTIDE SEQUENCE [LARGE SCALE GENOMIC DNA]</scope>
    <source>
        <strain evidence="3">NVI 5450</strain>
    </source>
</reference>
<dbReference type="PANTHER" id="PTHR38692:SF1">
    <property type="entry name" value="PROTEIN SMG"/>
    <property type="match status" value="1"/>
</dbReference>
<name>A0A090IIL0_9GAMM</name>
<accession>A0A090IIL0</accession>
<protein>
    <recommendedName>
        <fullName evidence="1">Protein Smg homolog</fullName>
    </recommendedName>
</protein>
<sequence>MLDILIYLFENFYEQNESEFLVDRDDLLGELIQAGFAEAEIHKAITWIENLVELRNGGIQTHLQVSSVSSIRIYTAAEQFYINTECRGFLLFLEQINVLNIETREMAIARLIELENTNLDLDDIKWVILMVLFNVPNGEKAYLQMEELVQDKEFDYLH</sequence>
<dbReference type="AlphaFoldDB" id="A0A090IIL0"/>
<dbReference type="InterPro" id="IPR007456">
    <property type="entry name" value="Smg"/>
</dbReference>
<dbReference type="PANTHER" id="PTHR38692">
    <property type="entry name" value="PROTEIN SMG"/>
    <property type="match status" value="1"/>
</dbReference>
<dbReference type="HAMAP" id="MF_00598">
    <property type="entry name" value="Smg"/>
    <property type="match status" value="1"/>
</dbReference>
<keyword evidence="4" id="KW-1185">Reference proteome</keyword>
<dbReference type="HOGENOM" id="CLU_133242_0_0_6"/>
<organism evidence="3 5">
    <name type="scientific">Moritella viscosa</name>
    <dbReference type="NCBI Taxonomy" id="80854"/>
    <lineage>
        <taxon>Bacteria</taxon>
        <taxon>Pseudomonadati</taxon>
        <taxon>Pseudomonadota</taxon>
        <taxon>Gammaproteobacteria</taxon>
        <taxon>Alteromonadales</taxon>
        <taxon>Moritellaceae</taxon>
        <taxon>Moritella</taxon>
    </lineage>
</organism>
<evidence type="ECO:0000256" key="1">
    <source>
        <dbReference type="HAMAP-Rule" id="MF_00598"/>
    </source>
</evidence>
<proteinExistence type="inferred from homology"/>
<dbReference type="EMBL" id="FPLD01000069">
    <property type="protein sequence ID" value="SGZ03592.1"/>
    <property type="molecule type" value="Genomic_DNA"/>
</dbReference>
<dbReference type="STRING" id="80854.MVIS_4334"/>
<dbReference type="RefSeq" id="WP_045112248.1">
    <property type="nucleotide sequence ID" value="NZ_CAWQZC010000157.1"/>
</dbReference>
<dbReference type="Proteomes" id="UP000183794">
    <property type="component" value="Unassembled WGS sequence"/>
</dbReference>
<dbReference type="KEGG" id="mvs:MVIS_4334"/>
<dbReference type="GeneID" id="61296319"/>
<evidence type="ECO:0000313" key="4">
    <source>
        <dbReference type="Proteomes" id="UP000182660"/>
    </source>
</evidence>
<evidence type="ECO:0000313" key="5">
    <source>
        <dbReference type="Proteomes" id="UP000183794"/>
    </source>
</evidence>
<dbReference type="Proteomes" id="UP000182660">
    <property type="component" value="Unassembled WGS sequence"/>
</dbReference>
<comment type="similarity">
    <text evidence="1">Belongs to the Smg family.</text>
</comment>
<evidence type="ECO:0000313" key="2">
    <source>
        <dbReference type="EMBL" id="SGY92900.1"/>
    </source>
</evidence>
<gene>
    <name evidence="1" type="primary">smg</name>
    <name evidence="2" type="ORF">MT2528_2462</name>
    <name evidence="3" type="ORF">NVI5450_2678</name>
</gene>
<dbReference type="OrthoDB" id="9788984at2"/>
<dbReference type="EMBL" id="FPLJ01000055">
    <property type="protein sequence ID" value="SGY92900.1"/>
    <property type="molecule type" value="Genomic_DNA"/>
</dbReference>
<dbReference type="Pfam" id="PF04361">
    <property type="entry name" value="DUF494"/>
    <property type="match status" value="1"/>
</dbReference>
<evidence type="ECO:0000313" key="3">
    <source>
        <dbReference type="EMBL" id="SGZ03592.1"/>
    </source>
</evidence>
<dbReference type="PATRIC" id="fig|80854.5.peg.4592"/>
<reference evidence="2 4" key="1">
    <citation type="submission" date="2016-11" db="EMBL/GenBank/DDBJ databases">
        <authorList>
            <person name="Klemetsen T."/>
        </authorList>
    </citation>
    <scope>NUCLEOTIDE SEQUENCE [LARGE SCALE GENOMIC DNA]</scope>
    <source>
        <strain evidence="2">MT 2528</strain>
    </source>
</reference>